<dbReference type="Proteomes" id="UP001203512">
    <property type="component" value="Unassembled WGS sequence"/>
</dbReference>
<dbReference type="RefSeq" id="WP_247229626.1">
    <property type="nucleotide sequence ID" value="NZ_JALKHS010000003.1"/>
</dbReference>
<proteinExistence type="predicted"/>
<gene>
    <name evidence="3" type="ORF">MU848_00960</name>
</gene>
<feature type="domain" description="MOFRL" evidence="1">
    <location>
        <begin position="327"/>
        <end position="431"/>
    </location>
</feature>
<dbReference type="SUPFAM" id="SSF82544">
    <property type="entry name" value="GckA/TtuD-like"/>
    <property type="match status" value="1"/>
</dbReference>
<comment type="caution">
    <text evidence="3">The sequence shown here is derived from an EMBL/GenBank/DDBJ whole genome shotgun (WGS) entry which is preliminary data.</text>
</comment>
<dbReference type="InterPro" id="IPR025286">
    <property type="entry name" value="MOFRL_assoc_dom"/>
</dbReference>
<dbReference type="EMBL" id="JALKHS010000003">
    <property type="protein sequence ID" value="MCK0530149.1"/>
    <property type="molecule type" value="Genomic_DNA"/>
</dbReference>
<protein>
    <submittedName>
        <fullName evidence="3">DUF4147 domain-containing protein</fullName>
    </submittedName>
</protein>
<reference evidence="3 4" key="1">
    <citation type="submission" date="2022-04" db="EMBL/GenBank/DDBJ databases">
        <authorList>
            <person name="Huq M.A."/>
        </authorList>
    </citation>
    <scope>NUCLEOTIDE SEQUENCE [LARGE SCALE GENOMIC DNA]</scope>
    <source>
        <strain evidence="3 4">MAH-33</strain>
    </source>
</reference>
<sequence>MDDLPQAAATRALLKNIFVEALDAVRGERLVEGLGIPQGDHWRIRHQGKTINWPLHPEGRIFVIGAGKAAGSLAKGVETLLGDRLSDGCVIVKHGHAEPLTRIRQLQAGHPIPDAQGVDATAEMLRTVEGLTERDSVIVLLTGGASALMVAPIEGVTLQEKAAVTDMLLRSGASIEEINAVRKRLSRVKGGGLLRHLQPASVLTLLISDVPSGNLDMIGSGPTFPCSADFTDPIAILARYGLEQAVPASVRDALANEMQAAAEPAGRHKALMLADSAMLVEAVHGIAAREGLSAYDVDAGMAGNTHDAALRMADALRAVPPQDRPALLVSAGETTLQVKGDGLGGRNQEFALVAALALAGEGNAALLAAGTDGTDGPTDAAGAFADGALHERARAAGLDPAEMLARNDSYRLFKATGDLVHTGPTGTNVMDLVLGIAF</sequence>
<dbReference type="PANTHER" id="PTHR12227">
    <property type="entry name" value="GLYCERATE KINASE"/>
    <property type="match status" value="1"/>
</dbReference>
<feature type="domain" description="MOFRL-associated" evidence="2">
    <location>
        <begin position="14"/>
        <end position="254"/>
    </location>
</feature>
<organism evidence="3 4">
    <name type="scientific">Sphingobium agri</name>
    <dbReference type="NCBI Taxonomy" id="2933566"/>
    <lineage>
        <taxon>Bacteria</taxon>
        <taxon>Pseudomonadati</taxon>
        <taxon>Pseudomonadota</taxon>
        <taxon>Alphaproteobacteria</taxon>
        <taxon>Sphingomonadales</taxon>
        <taxon>Sphingomonadaceae</taxon>
        <taxon>Sphingobium</taxon>
    </lineage>
</organism>
<evidence type="ECO:0000313" key="4">
    <source>
        <dbReference type="Proteomes" id="UP001203512"/>
    </source>
</evidence>
<dbReference type="InterPro" id="IPR037035">
    <property type="entry name" value="GK-like_C_sf"/>
</dbReference>
<dbReference type="Gene3D" id="3.40.1480.10">
    <property type="entry name" value="MOFRL domain"/>
    <property type="match status" value="1"/>
</dbReference>
<evidence type="ECO:0000259" key="2">
    <source>
        <dbReference type="Pfam" id="PF13660"/>
    </source>
</evidence>
<accession>A0ABT0DSZ6</accession>
<keyword evidence="4" id="KW-1185">Reference proteome</keyword>
<dbReference type="PANTHER" id="PTHR12227:SF0">
    <property type="entry name" value="GLYCERATE KINASE"/>
    <property type="match status" value="1"/>
</dbReference>
<dbReference type="Pfam" id="PF05161">
    <property type="entry name" value="MOFRL"/>
    <property type="match status" value="1"/>
</dbReference>
<dbReference type="InterPro" id="IPR038614">
    <property type="entry name" value="GK_N_sf"/>
</dbReference>
<dbReference type="Gene3D" id="3.40.50.10180">
    <property type="entry name" value="Glycerate kinase, MOFRL-like N-terminal domain"/>
    <property type="match status" value="1"/>
</dbReference>
<name>A0ABT0DSZ6_9SPHN</name>
<evidence type="ECO:0000259" key="1">
    <source>
        <dbReference type="Pfam" id="PF05161"/>
    </source>
</evidence>
<dbReference type="InterPro" id="IPR007835">
    <property type="entry name" value="MOFRL"/>
</dbReference>
<evidence type="ECO:0000313" key="3">
    <source>
        <dbReference type="EMBL" id="MCK0530149.1"/>
    </source>
</evidence>
<dbReference type="Pfam" id="PF13660">
    <property type="entry name" value="DUF4147"/>
    <property type="match status" value="1"/>
</dbReference>
<dbReference type="InterPro" id="IPR039760">
    <property type="entry name" value="MOFRL_protein"/>
</dbReference>